<feature type="compositionally biased region" description="Basic and acidic residues" evidence="2">
    <location>
        <begin position="797"/>
        <end position="815"/>
    </location>
</feature>
<organism evidence="3 4">
    <name type="scientific">Symbiodinium natans</name>
    <dbReference type="NCBI Taxonomy" id="878477"/>
    <lineage>
        <taxon>Eukaryota</taxon>
        <taxon>Sar</taxon>
        <taxon>Alveolata</taxon>
        <taxon>Dinophyceae</taxon>
        <taxon>Suessiales</taxon>
        <taxon>Symbiodiniaceae</taxon>
        <taxon>Symbiodinium</taxon>
    </lineage>
</organism>
<feature type="coiled-coil region" evidence="1">
    <location>
        <begin position="275"/>
        <end position="324"/>
    </location>
</feature>
<dbReference type="EMBL" id="CAJNDS010002257">
    <property type="protein sequence ID" value="CAE7396207.1"/>
    <property type="molecule type" value="Genomic_DNA"/>
</dbReference>
<reference evidence="3" key="1">
    <citation type="submission" date="2021-02" db="EMBL/GenBank/DDBJ databases">
        <authorList>
            <person name="Dougan E. K."/>
            <person name="Rhodes N."/>
            <person name="Thang M."/>
            <person name="Chan C."/>
        </authorList>
    </citation>
    <scope>NUCLEOTIDE SEQUENCE</scope>
</reference>
<feature type="coiled-coil region" evidence="1">
    <location>
        <begin position="618"/>
        <end position="681"/>
    </location>
</feature>
<keyword evidence="1" id="KW-0175">Coiled coil</keyword>
<feature type="coiled-coil region" evidence="1">
    <location>
        <begin position="1616"/>
        <end position="1650"/>
    </location>
</feature>
<dbReference type="PANTHER" id="PTHR43977">
    <property type="entry name" value="STRUCTURAL MAINTENANCE OF CHROMOSOMES PROTEIN 3"/>
    <property type="match status" value="1"/>
</dbReference>
<feature type="coiled-coil region" evidence="1">
    <location>
        <begin position="849"/>
        <end position="883"/>
    </location>
</feature>
<evidence type="ECO:0000256" key="1">
    <source>
        <dbReference type="SAM" id="Coils"/>
    </source>
</evidence>
<keyword evidence="4" id="KW-1185">Reference proteome</keyword>
<evidence type="ECO:0000313" key="4">
    <source>
        <dbReference type="Proteomes" id="UP000604046"/>
    </source>
</evidence>
<protein>
    <submittedName>
        <fullName evidence="3">Uncharacterized protein</fullName>
    </submittedName>
</protein>
<feature type="coiled-coil region" evidence="1">
    <location>
        <begin position="1238"/>
        <end position="1350"/>
    </location>
</feature>
<feature type="coiled-coil region" evidence="1">
    <location>
        <begin position="1024"/>
        <end position="1080"/>
    </location>
</feature>
<gene>
    <name evidence="3" type="ORF">SNAT2548_LOCUS21579</name>
</gene>
<name>A0A812QNQ1_9DINO</name>
<evidence type="ECO:0000256" key="2">
    <source>
        <dbReference type="SAM" id="MobiDB-lite"/>
    </source>
</evidence>
<comment type="caution">
    <text evidence="3">The sequence shown here is derived from an EMBL/GenBank/DDBJ whole genome shotgun (WGS) entry which is preliminary data.</text>
</comment>
<sequence length="1660" mass="183852">MASVVEDRAFVSAAGYSARGQKWMDQLSQVESRLVANWEEFTAHRSEVLSRLQDLQDTLRRGVRQDPHVDTELERCSRRLQQLSQSHEETVVRVGDLKSAVESSQQSVEGLRSRLASKLQELGAAFEETQREMARLSEDLLRESTASAKRQNKAVADELLRKMSELNTKLGENMATVEEQATARCEVLRTEVQEITARLEGAGPRAAESELRRAEAHFDAQWRALRNELQGQMDELTRSTRSELGRFRGLQTQAEEGARRLDAALAESAAGRQRADRVEGQLEELRTAVARLKEEARMASSTQQSDMEEQLHRLREELSASAAKELRSQSEAMTDLQRRFRMDVDSVQELVERQLGETSTELQALKSSDAECQLQLEHLTKAAADLSESRRGFATQMDDFRSMDRQIEDALRRMEIRVERISAAAAQCLEGLDSAERSATAADRRAGELKERWEMQSESLEALRSTDVERQAQLERLVSALTELGEGQKGIRADVESFRSVDRRHVEEALSRLDLRLERLAAAAAQSAEGQAEVKAFAREAAEKVALDARDLVEQRAGELRDLLDRQAFETAGKVEALNVLDAERVQQLDQLSKACTDLAEARRGLLAEVEQGRANDRRQAEEACRRLELRLEALANSLGQCTSGLADARAQSRELVDIRHAELKDQLASLRDSLGGAAQEALNLARRHESLEELCDRRFGEERRELEALKSSDAERQKQLDRLGKALGEQSEARKGVQGDLERCQAADRQHGDSLRRLEARLEAVSASAAQCAEGVAEAKAFAREAADKAQAQAKELTEQRASELKEESGRRAAEVAGKLQAMQAAEAERDQRLQDLARAGADAAAARKGLLAEVEKCQSTERQLQDELRRVDARLEKVSAVAAQSSEGLAEVKAFARDASDRTATTSKEQLEQRSEELKELFDRRAAETATKLEALRAADAERSQTLDRLSKACAEQSEARKGIVADVEHCQSSDRQLEDALKRVDAKVESAASVAAQCTEGVAEVRVFAREAVDKASTQSKELLEIRSSELKAQMIRLHEELSIQTSKELQSQAQAFAELQRRAEARAEALQELIERRCGDNTSKIEGLRLADAERQQQLENVSKACTDMSQAQKGILLELEKSQATERQLDEAVRRLDARIEATAATAGACSEGLAEVKLAAREALEKATAQTHGQLDTQAKEFKGLLERQITETSSKIEALRATDAEHSAQLVELARSAAELAEARKGLQIDLESRKAADRQLEEALQRAELRAERLAAQASQATEGLAELKVAAREAADKVAAQQDELKERVERRASDTAARLEALRVADAERSAQLVELTRGATELTEARKGLQAQLEQCQSSTRLLQDSCQRLDVRVEKVATQTSQGHEGLAEVKSFMREVADKATTQGREQLEQRASELKELVEQRSSEHSSKMEALRASAAENAARSEQLGRDLVDLRRGLTAEIAKCEAADRQLEDALKRSSQELVRCGEGLVEVRGFAREAAEKASAQVKELVELRAGELKELCEKRAGDGDVKLEALRAQQREHREQLAEVARSCDDLAEARRGLQADVEEARAFDRRQDDALQRLAARVDRLGASAGEAAQGLVEVRSFARESAEGVAVQSKARQDAAAEETKVALEELRTQLQAIREGLTAMELEIEVEEEGKVD</sequence>
<evidence type="ECO:0000313" key="3">
    <source>
        <dbReference type="EMBL" id="CAE7396207.1"/>
    </source>
</evidence>
<feature type="coiled-coil region" evidence="1">
    <location>
        <begin position="112"/>
        <end position="198"/>
    </location>
</feature>
<dbReference type="Proteomes" id="UP000604046">
    <property type="component" value="Unassembled WGS sequence"/>
</dbReference>
<feature type="region of interest" description="Disordered" evidence="2">
    <location>
        <begin position="788"/>
        <end position="819"/>
    </location>
</feature>
<accession>A0A812QNQ1</accession>
<dbReference type="OrthoDB" id="10630779at2759"/>
<proteinExistence type="predicted"/>